<keyword evidence="1" id="KW-0472">Membrane</keyword>
<keyword evidence="3" id="KW-1185">Reference proteome</keyword>
<accession>A0ABN8LUB8</accession>
<protein>
    <submittedName>
        <fullName evidence="2">Uncharacterized protein</fullName>
    </submittedName>
</protein>
<feature type="transmembrane region" description="Helical" evidence="1">
    <location>
        <begin position="158"/>
        <end position="175"/>
    </location>
</feature>
<name>A0ABN8LUB8_9CNID</name>
<evidence type="ECO:0000313" key="3">
    <source>
        <dbReference type="Proteomes" id="UP001159427"/>
    </source>
</evidence>
<keyword evidence="1" id="KW-0812">Transmembrane</keyword>
<gene>
    <name evidence="2" type="ORF">PEVE_00003652</name>
</gene>
<dbReference type="Proteomes" id="UP001159427">
    <property type="component" value="Unassembled WGS sequence"/>
</dbReference>
<evidence type="ECO:0000313" key="2">
    <source>
        <dbReference type="EMBL" id="CAH3019672.1"/>
    </source>
</evidence>
<evidence type="ECO:0000256" key="1">
    <source>
        <dbReference type="SAM" id="Phobius"/>
    </source>
</evidence>
<organism evidence="2 3">
    <name type="scientific">Porites evermanni</name>
    <dbReference type="NCBI Taxonomy" id="104178"/>
    <lineage>
        <taxon>Eukaryota</taxon>
        <taxon>Metazoa</taxon>
        <taxon>Cnidaria</taxon>
        <taxon>Anthozoa</taxon>
        <taxon>Hexacorallia</taxon>
        <taxon>Scleractinia</taxon>
        <taxon>Fungiina</taxon>
        <taxon>Poritidae</taxon>
        <taxon>Porites</taxon>
    </lineage>
</organism>
<dbReference type="EMBL" id="CALNXI010000122">
    <property type="protein sequence ID" value="CAH3019672.1"/>
    <property type="molecule type" value="Genomic_DNA"/>
</dbReference>
<comment type="caution">
    <text evidence="2">The sequence shown here is derived from an EMBL/GenBank/DDBJ whole genome shotgun (WGS) entry which is preliminary data.</text>
</comment>
<sequence length="176" mass="19691">MSLTDIFAEPMLDSNTYLEKYKQQLIELNKKGLLPKLDKTLTYKVYSIRGRDFGAHKSIVLTTNDQHFLTVELGFIVVDGKKHIYPVTRPLDSSSKSKMEYLGTINAKGEDLIAKAVAVMKRFGSYFKFCNNCQNFCNMYVEAIGLKEGKSLTDGDKVAIAAVLAGIIAFLFAMLK</sequence>
<keyword evidence="1" id="KW-1133">Transmembrane helix</keyword>
<reference evidence="2 3" key="1">
    <citation type="submission" date="2022-05" db="EMBL/GenBank/DDBJ databases">
        <authorList>
            <consortium name="Genoscope - CEA"/>
            <person name="William W."/>
        </authorList>
    </citation>
    <scope>NUCLEOTIDE SEQUENCE [LARGE SCALE GENOMIC DNA]</scope>
</reference>
<proteinExistence type="predicted"/>